<dbReference type="EMBL" id="AP019368">
    <property type="protein sequence ID" value="BBH53172.1"/>
    <property type="molecule type" value="Genomic_DNA"/>
</dbReference>
<dbReference type="KEGG" id="sbf:JCM31447_16150"/>
<proteinExistence type="predicted"/>
<evidence type="ECO:0000313" key="2">
    <source>
        <dbReference type="Proteomes" id="UP000291236"/>
    </source>
</evidence>
<gene>
    <name evidence="1" type="ORF">JCM31447_16150</name>
</gene>
<dbReference type="Proteomes" id="UP000291236">
    <property type="component" value="Chromosome"/>
</dbReference>
<organism evidence="1 2">
    <name type="scientific">Fluviispira sanaruensis</name>
    <dbReference type="NCBI Taxonomy" id="2493639"/>
    <lineage>
        <taxon>Bacteria</taxon>
        <taxon>Pseudomonadati</taxon>
        <taxon>Bdellovibrionota</taxon>
        <taxon>Oligoflexia</taxon>
        <taxon>Silvanigrellales</taxon>
        <taxon>Silvanigrellaceae</taxon>
        <taxon>Fluviispira</taxon>
    </lineage>
</organism>
<accession>A0A4P2VW49</accession>
<reference evidence="1 2" key="1">
    <citation type="submission" date="2018-12" db="EMBL/GenBank/DDBJ databases">
        <title>Rubrispira sanarue gen. nov., sp., nov., a member of the order Silvanigrellales, isolated from a brackish lake in Hamamatsu Japan.</title>
        <authorList>
            <person name="Maejima Y."/>
            <person name="Iino T."/>
            <person name="Muraguchi Y."/>
            <person name="Fukuda K."/>
            <person name="Nojiri H."/>
            <person name="Ohkuma M."/>
            <person name="Moriuchi R."/>
            <person name="Dohra H."/>
            <person name="Kimbara K."/>
            <person name="Shintani M."/>
        </authorList>
    </citation>
    <scope>NUCLEOTIDE SEQUENCE [LARGE SCALE GENOMIC DNA]</scope>
    <source>
        <strain evidence="1 2">RF1110005</strain>
    </source>
</reference>
<dbReference type="AlphaFoldDB" id="A0A4P2VW49"/>
<dbReference type="OrthoDB" id="5292876at2"/>
<dbReference type="RefSeq" id="WP_130608492.1">
    <property type="nucleotide sequence ID" value="NZ_AP019368.1"/>
</dbReference>
<keyword evidence="2" id="KW-1185">Reference proteome</keyword>
<evidence type="ECO:0000313" key="1">
    <source>
        <dbReference type="EMBL" id="BBH53172.1"/>
    </source>
</evidence>
<evidence type="ECO:0008006" key="3">
    <source>
        <dbReference type="Google" id="ProtNLM"/>
    </source>
</evidence>
<dbReference type="PROSITE" id="PS51257">
    <property type="entry name" value="PROKAR_LIPOPROTEIN"/>
    <property type="match status" value="1"/>
</dbReference>
<protein>
    <recommendedName>
        <fullName evidence="3">Lipoprotein</fullName>
    </recommendedName>
</protein>
<name>A0A4P2VW49_FLUSA</name>
<sequence length="374" mass="42232">MKYLQAHNRIYFMLFCLINILLSLLLSSCSTLHSQSAKSKTQSTSRQNAISLEKALIFYASDDPILLPYFSSSFTRRIAEDGIYHAVQNRNLNKEWMANSNGTKADIDVEHRFQLYAQNIKILFLKKRTAKVSFMARSAMKEALVLLSNNPSSVGFTYAELAFWAAVANWDIPHVARSYALIYEKYATFALKDKLESQVDVLIINRLKELTSPYLVKQKTVKLLNTNKCAVFLNGQELKTKIFQLPAKMTSVISANCINGSFAQTFSADKQSVVKVSPYFPTSFYSMPDPQGLPKEEILKERAAAVILIYWSHSERYLDSFLIEPKAFSIVKKTRISLSTREDLDRAGDNLMAFLKSASDKIGKNKPAHLTAGN</sequence>